<dbReference type="Pfam" id="PF13527">
    <property type="entry name" value="Acetyltransf_9"/>
    <property type="match status" value="1"/>
</dbReference>
<dbReference type="EMBL" id="CP023699">
    <property type="protein sequence ID" value="QEU97912.1"/>
    <property type="molecule type" value="Genomic_DNA"/>
</dbReference>
<evidence type="ECO:0000313" key="2">
    <source>
        <dbReference type="EMBL" id="QEU97912.1"/>
    </source>
</evidence>
<accession>A0A5J6GU21</accession>
<keyword evidence="3" id="KW-1185">Reference proteome</keyword>
<evidence type="ECO:0000313" key="3">
    <source>
        <dbReference type="Proteomes" id="UP000325529"/>
    </source>
</evidence>
<name>A0A5J6GU21_STRKN</name>
<dbReference type="RefSeq" id="WP_055543525.1">
    <property type="nucleotide sequence ID" value="NZ_CP023699.1"/>
</dbReference>
<dbReference type="KEGG" id="ska:CP970_42215"/>
<dbReference type="Gene3D" id="3.40.630.30">
    <property type="match status" value="1"/>
</dbReference>
<sequence length="173" mass="18727">MGDSVIRLTQYTMAERDEITGGGADPFGVASAGLTWRDKDVHFGLRRQDRLVAHAGWVRVPLSVGSDRWHAAGLGGVAVASDLRGQGLARQVVTAAMEHARDAGGLAHGLLFCVPRLTALYGRMGWHVLDDDIGVEQPDVEGPVRMPLRAMWTPLTDDAKWPTGEARLHSLPM</sequence>
<reference evidence="2 3" key="1">
    <citation type="submission" date="2017-09" db="EMBL/GenBank/DDBJ databases">
        <authorList>
            <person name="Lee N."/>
            <person name="Cho B.-K."/>
        </authorList>
    </citation>
    <scope>NUCLEOTIDE SEQUENCE [LARGE SCALE GENOMIC DNA]</scope>
    <source>
        <strain evidence="2 3">ATCC 12853</strain>
    </source>
</reference>
<dbReference type="OrthoDB" id="5122062at2"/>
<dbReference type="PROSITE" id="PS51186">
    <property type="entry name" value="GNAT"/>
    <property type="match status" value="1"/>
</dbReference>
<dbReference type="GO" id="GO:0016747">
    <property type="term" value="F:acyltransferase activity, transferring groups other than amino-acyl groups"/>
    <property type="evidence" value="ECO:0007669"/>
    <property type="project" value="InterPro"/>
</dbReference>
<feature type="domain" description="N-acetyltransferase" evidence="1">
    <location>
        <begin position="6"/>
        <end position="151"/>
    </location>
</feature>
<dbReference type="InterPro" id="IPR000182">
    <property type="entry name" value="GNAT_dom"/>
</dbReference>
<dbReference type="Proteomes" id="UP000325529">
    <property type="component" value="Chromosome"/>
</dbReference>
<proteinExistence type="predicted"/>
<dbReference type="AlphaFoldDB" id="A0A5J6GU21"/>
<dbReference type="SUPFAM" id="SSF55729">
    <property type="entry name" value="Acyl-CoA N-acyltransferases (Nat)"/>
    <property type="match status" value="1"/>
</dbReference>
<dbReference type="CDD" id="cd04301">
    <property type="entry name" value="NAT_SF"/>
    <property type="match status" value="1"/>
</dbReference>
<dbReference type="InterPro" id="IPR016181">
    <property type="entry name" value="Acyl_CoA_acyltransferase"/>
</dbReference>
<keyword evidence="2" id="KW-0808">Transferase</keyword>
<protein>
    <submittedName>
        <fullName evidence="2">GNAT family N-acetyltransferase</fullName>
    </submittedName>
</protein>
<organism evidence="2 3">
    <name type="scientific">Streptomyces kanamyceticus</name>
    <dbReference type="NCBI Taxonomy" id="1967"/>
    <lineage>
        <taxon>Bacteria</taxon>
        <taxon>Bacillati</taxon>
        <taxon>Actinomycetota</taxon>
        <taxon>Actinomycetes</taxon>
        <taxon>Kitasatosporales</taxon>
        <taxon>Streptomycetaceae</taxon>
        <taxon>Streptomyces</taxon>
    </lineage>
</organism>
<gene>
    <name evidence="2" type="ORF">CP970_42215</name>
</gene>
<evidence type="ECO:0000259" key="1">
    <source>
        <dbReference type="PROSITE" id="PS51186"/>
    </source>
</evidence>